<proteinExistence type="inferred from homology"/>
<organism evidence="9 10">
    <name type="scientific">Taphrina deformans (strain PYCC 5710 / ATCC 11124 / CBS 356.35 / IMI 108563 / JCM 9778 / NBRC 8474)</name>
    <name type="common">Peach leaf curl fungus</name>
    <name type="synonym">Lalaria deformans</name>
    <dbReference type="NCBI Taxonomy" id="1097556"/>
    <lineage>
        <taxon>Eukaryota</taxon>
        <taxon>Fungi</taxon>
        <taxon>Dikarya</taxon>
        <taxon>Ascomycota</taxon>
        <taxon>Taphrinomycotina</taxon>
        <taxon>Taphrinomycetes</taxon>
        <taxon>Taphrinales</taxon>
        <taxon>Taphrinaceae</taxon>
        <taxon>Taphrina</taxon>
    </lineage>
</organism>
<name>R4X805_TAPDE</name>
<dbReference type="AlphaFoldDB" id="R4X805"/>
<keyword evidence="5" id="KW-0804">Transcription</keyword>
<dbReference type="PANTHER" id="PTHR15561">
    <property type="entry name" value="CALCITONIN GENE-RELATED PEPTIDE-RECEPTOR COMPONENT PROTEIN"/>
    <property type="match status" value="1"/>
</dbReference>
<reference evidence="9 10" key="1">
    <citation type="journal article" date="2013" name="MBio">
        <title>Genome sequencing of the plant pathogen Taphrina deformans, the causal agent of peach leaf curl.</title>
        <authorList>
            <person name="Cisse O.H."/>
            <person name="Almeida J.M.G.C.F."/>
            <person name="Fonseca A."/>
            <person name="Kumar A.A."/>
            <person name="Salojaervi J."/>
            <person name="Overmyer K."/>
            <person name="Hauser P.M."/>
            <person name="Pagni M."/>
        </authorList>
    </citation>
    <scope>NUCLEOTIDE SEQUENCE [LARGE SCALE GENOMIC DNA]</scope>
    <source>
        <strain evidence="10">PYCC 5710 / ATCC 11124 / CBS 356.35 / IMI 108563 / JCM 9778 / NBRC 8474</strain>
    </source>
</reference>
<evidence type="ECO:0000256" key="6">
    <source>
        <dbReference type="ARBA" id="ARBA00023242"/>
    </source>
</evidence>
<dbReference type="PANTHER" id="PTHR15561:SF0">
    <property type="entry name" value="DNA-DIRECTED RNA POLYMERASE III SUBUNIT RPC9"/>
    <property type="match status" value="1"/>
</dbReference>
<sequence length="161" mass="18410">MKVVEVRSAFLTNFEVSKHLEALTALQDSMLQKGSYSSALESENLRTVQFELKNYLDEQPCQVITPEKLVAFLKEIKEGELSLTKAEKLMILNQIPGNEAEISVLLEEYSDRFTETQREDLLEVISRNLGKRLPSSGQENEDENDKNNADEYEDDETMKSD</sequence>
<dbReference type="GO" id="GO:0005666">
    <property type="term" value="C:RNA polymerase III complex"/>
    <property type="evidence" value="ECO:0007669"/>
    <property type="project" value="InterPro"/>
</dbReference>
<evidence type="ECO:0000313" key="10">
    <source>
        <dbReference type="Proteomes" id="UP000013776"/>
    </source>
</evidence>
<evidence type="ECO:0000259" key="8">
    <source>
        <dbReference type="SMART" id="SM00657"/>
    </source>
</evidence>
<dbReference type="InterPro" id="IPR010997">
    <property type="entry name" value="HRDC-like_sf"/>
</dbReference>
<comment type="caution">
    <text evidence="9">The sequence shown here is derived from an EMBL/GenBank/DDBJ whole genome shotgun (WGS) entry which is preliminary data.</text>
</comment>
<dbReference type="SUPFAM" id="SSF47819">
    <property type="entry name" value="HRDC-like"/>
    <property type="match status" value="1"/>
</dbReference>
<comment type="similarity">
    <text evidence="2">Belongs to the eukaryotic RPC9 RNA polymerase subunit family.</text>
</comment>
<dbReference type="VEuPathDB" id="FungiDB:TAPDE_001087"/>
<dbReference type="SMART" id="SM00657">
    <property type="entry name" value="RPOL4c"/>
    <property type="match status" value="1"/>
</dbReference>
<evidence type="ECO:0000256" key="2">
    <source>
        <dbReference type="ARBA" id="ARBA00006898"/>
    </source>
</evidence>
<gene>
    <name evidence="9" type="ORF">TAPDE_001087</name>
</gene>
<keyword evidence="6" id="KW-0539">Nucleus</keyword>
<dbReference type="EMBL" id="CAHR02000037">
    <property type="protein sequence ID" value="CCG81382.1"/>
    <property type="molecule type" value="Genomic_DNA"/>
</dbReference>
<feature type="domain" description="RNA polymerase Rpb4/RPC9 core" evidence="8">
    <location>
        <begin position="1"/>
        <end position="132"/>
    </location>
</feature>
<dbReference type="GO" id="GO:0006384">
    <property type="term" value="P:transcription initiation at RNA polymerase III promoter"/>
    <property type="evidence" value="ECO:0007669"/>
    <property type="project" value="InterPro"/>
</dbReference>
<comment type="subcellular location">
    <subcellularLocation>
        <location evidence="1">Nucleus</location>
    </subcellularLocation>
</comment>
<dbReference type="Proteomes" id="UP000013776">
    <property type="component" value="Unassembled WGS sequence"/>
</dbReference>
<evidence type="ECO:0000256" key="7">
    <source>
        <dbReference type="SAM" id="MobiDB-lite"/>
    </source>
</evidence>
<keyword evidence="10" id="KW-1185">Reference proteome</keyword>
<evidence type="ECO:0000313" key="9">
    <source>
        <dbReference type="EMBL" id="CCG81382.1"/>
    </source>
</evidence>
<dbReference type="InterPro" id="IPR038846">
    <property type="entry name" value="RPC9"/>
</dbReference>
<accession>R4X805</accession>
<keyword evidence="4 9" id="KW-0240">DNA-directed RNA polymerase</keyword>
<dbReference type="STRING" id="1097556.R4X805"/>
<dbReference type="GO" id="GO:0000166">
    <property type="term" value="F:nucleotide binding"/>
    <property type="evidence" value="ECO:0007669"/>
    <property type="project" value="InterPro"/>
</dbReference>
<dbReference type="InterPro" id="IPR005574">
    <property type="entry name" value="Rpb4/RPC9"/>
</dbReference>
<dbReference type="InterPro" id="IPR038324">
    <property type="entry name" value="Rpb4/RPC9_sf"/>
</dbReference>
<feature type="compositionally biased region" description="Acidic residues" evidence="7">
    <location>
        <begin position="139"/>
        <end position="161"/>
    </location>
</feature>
<dbReference type="eggNOG" id="KOG4168">
    <property type="taxonomic scope" value="Eukaryota"/>
</dbReference>
<dbReference type="Pfam" id="PF03874">
    <property type="entry name" value="RNA_pol_Rpb4"/>
    <property type="match status" value="1"/>
</dbReference>
<dbReference type="Gene3D" id="1.20.1250.40">
    <property type="match status" value="1"/>
</dbReference>
<evidence type="ECO:0000256" key="5">
    <source>
        <dbReference type="ARBA" id="ARBA00023163"/>
    </source>
</evidence>
<evidence type="ECO:0000256" key="1">
    <source>
        <dbReference type="ARBA" id="ARBA00004123"/>
    </source>
</evidence>
<protein>
    <recommendedName>
        <fullName evidence="3">DNA-directed RNA polymerase III subunit RPC9</fullName>
    </recommendedName>
</protein>
<dbReference type="OrthoDB" id="1746530at2759"/>
<evidence type="ECO:0000256" key="3">
    <source>
        <dbReference type="ARBA" id="ARBA00016672"/>
    </source>
</evidence>
<feature type="region of interest" description="Disordered" evidence="7">
    <location>
        <begin position="129"/>
        <end position="161"/>
    </location>
</feature>
<dbReference type="InterPro" id="IPR006590">
    <property type="entry name" value="RNA_pol_Rpb4/RPC9_core"/>
</dbReference>
<evidence type="ECO:0000256" key="4">
    <source>
        <dbReference type="ARBA" id="ARBA00022478"/>
    </source>
</evidence>